<reference evidence="6" key="1">
    <citation type="submission" date="2025-08" db="UniProtKB">
        <authorList>
            <consortium name="RefSeq"/>
        </authorList>
    </citation>
    <scope>IDENTIFICATION</scope>
</reference>
<dbReference type="RefSeq" id="XP_030632369.1">
    <property type="nucleotide sequence ID" value="XM_030776509.1"/>
</dbReference>
<dbReference type="OrthoDB" id="5984572at2759"/>
<evidence type="ECO:0000256" key="3">
    <source>
        <dbReference type="PIRNR" id="PIRNR037630"/>
    </source>
</evidence>
<gene>
    <name evidence="6" type="primary">bloc1s3</name>
</gene>
<dbReference type="InterPro" id="IPR017245">
    <property type="entry name" value="BLOC-1_complex_su-3"/>
</dbReference>
<feature type="region of interest" description="Disordered" evidence="4">
    <location>
        <begin position="1"/>
        <end position="52"/>
    </location>
</feature>
<evidence type="ECO:0000256" key="1">
    <source>
        <dbReference type="ARBA" id="ARBA00008942"/>
    </source>
</evidence>
<dbReference type="PIRSF" id="PIRSF037630">
    <property type="entry name" value="BLOC-1_complex_subunit_3"/>
    <property type="match status" value="1"/>
</dbReference>
<dbReference type="GO" id="GO:0005737">
    <property type="term" value="C:cytoplasm"/>
    <property type="evidence" value="ECO:0007669"/>
    <property type="project" value="UniProtKB-SubCell"/>
</dbReference>
<dbReference type="Pfam" id="PF15753">
    <property type="entry name" value="BLOC1S3"/>
    <property type="match status" value="1"/>
</dbReference>
<organism evidence="5 6">
    <name type="scientific">Chanos chanos</name>
    <name type="common">Milkfish</name>
    <name type="synonym">Mugil chanos</name>
    <dbReference type="NCBI Taxonomy" id="29144"/>
    <lineage>
        <taxon>Eukaryota</taxon>
        <taxon>Metazoa</taxon>
        <taxon>Chordata</taxon>
        <taxon>Craniata</taxon>
        <taxon>Vertebrata</taxon>
        <taxon>Euteleostomi</taxon>
        <taxon>Actinopterygii</taxon>
        <taxon>Neopterygii</taxon>
        <taxon>Teleostei</taxon>
        <taxon>Ostariophysi</taxon>
        <taxon>Gonorynchiformes</taxon>
        <taxon>Chanidae</taxon>
        <taxon>Chanos</taxon>
    </lineage>
</organism>
<dbReference type="InParanoid" id="A0A6J2VK31"/>
<name>A0A6J2VK31_CHACN</name>
<comment type="function">
    <text evidence="3">Component of the BLOC-1 complex, a complex that is required for normal biogenesis of lysosome-related organelles (LRO).</text>
</comment>
<evidence type="ECO:0000256" key="4">
    <source>
        <dbReference type="SAM" id="MobiDB-lite"/>
    </source>
</evidence>
<dbReference type="GeneID" id="115813850"/>
<protein>
    <recommendedName>
        <fullName evidence="2 3">Biogenesis of lysosome-related organelles complex 1 subunit 3</fullName>
        <shortName evidence="3">BLOC-1 subunit 3</shortName>
    </recommendedName>
</protein>
<comment type="similarity">
    <text evidence="1 3">Belongs to the BLOC1S3 family.</text>
</comment>
<comment type="subcellular location">
    <subcellularLocation>
        <location evidence="3">Cytoplasm</location>
    </subcellularLocation>
</comment>
<dbReference type="CTD" id="388552"/>
<dbReference type="AlphaFoldDB" id="A0A6J2VK31"/>
<keyword evidence="5" id="KW-1185">Reference proteome</keyword>
<dbReference type="PANTHER" id="PTHR31974">
    <property type="entry name" value="BIOGENESIS OF LYSOSOME-RELATED ORGANELLES COMPLEX 1 SUBUNIT 3"/>
    <property type="match status" value="1"/>
</dbReference>
<keyword evidence="3" id="KW-0963">Cytoplasm</keyword>
<dbReference type="Proteomes" id="UP000504632">
    <property type="component" value="Chromosome 6"/>
</dbReference>
<evidence type="ECO:0000256" key="2">
    <source>
        <dbReference type="ARBA" id="ARBA00019581"/>
    </source>
</evidence>
<dbReference type="GO" id="GO:0031083">
    <property type="term" value="C:BLOC-1 complex"/>
    <property type="evidence" value="ECO:0007669"/>
    <property type="project" value="TreeGrafter"/>
</dbReference>
<proteinExistence type="inferred from homology"/>
<sequence length="195" mass="21323">MASNKFQIVVQGEASETDSDDEVYITSLPSEHASASGLKVPGEASETDSEGEVEKACKRVYAASSENVQMLRKDLPPLIVIRNTPDLFAEAQDKSLARPDVSGQYNTLLQQKLQESNTRLCNDVTQTLKQVYNGATRDIRMATTNLNNSQNGIINASHSIRLILEDLRSVSEKIDIITSCNLLPDINLTTPVSGQ</sequence>
<accession>A0A6J2VK31</accession>
<dbReference type="PANTHER" id="PTHR31974:SF2">
    <property type="entry name" value="BIOGENESIS OF LYSOSOME-RELATED ORGANELLES COMPLEX 1 SUBUNIT 3"/>
    <property type="match status" value="1"/>
</dbReference>
<evidence type="ECO:0000313" key="5">
    <source>
        <dbReference type="Proteomes" id="UP000504632"/>
    </source>
</evidence>
<evidence type="ECO:0000313" key="6">
    <source>
        <dbReference type="RefSeq" id="XP_030632369.1"/>
    </source>
</evidence>